<evidence type="ECO:0000313" key="1">
    <source>
        <dbReference type="EMBL" id="GFH16478.1"/>
    </source>
</evidence>
<dbReference type="AlphaFoldDB" id="A0A699ZBP6"/>
<name>A0A699ZBP6_HAELA</name>
<sequence length="85" mass="8985">VEEQGTSAVVAADAPGSQGLPPDRAVLWAATAQYLASLLQASLAVRERNPQRAAAKITTTQAHLQAAGELEQWCRACLCLDWVGL</sequence>
<feature type="non-terminal residue" evidence="1">
    <location>
        <position position="1"/>
    </location>
</feature>
<dbReference type="EMBL" id="BLLF01001003">
    <property type="protein sequence ID" value="GFH16478.1"/>
    <property type="molecule type" value="Genomic_DNA"/>
</dbReference>
<proteinExistence type="predicted"/>
<evidence type="ECO:0000313" key="2">
    <source>
        <dbReference type="Proteomes" id="UP000485058"/>
    </source>
</evidence>
<keyword evidence="2" id="KW-1185">Reference proteome</keyword>
<dbReference type="Proteomes" id="UP000485058">
    <property type="component" value="Unassembled WGS sequence"/>
</dbReference>
<comment type="caution">
    <text evidence="1">The sequence shown here is derived from an EMBL/GenBank/DDBJ whole genome shotgun (WGS) entry which is preliminary data.</text>
</comment>
<organism evidence="1 2">
    <name type="scientific">Haematococcus lacustris</name>
    <name type="common">Green alga</name>
    <name type="synonym">Haematococcus pluvialis</name>
    <dbReference type="NCBI Taxonomy" id="44745"/>
    <lineage>
        <taxon>Eukaryota</taxon>
        <taxon>Viridiplantae</taxon>
        <taxon>Chlorophyta</taxon>
        <taxon>core chlorophytes</taxon>
        <taxon>Chlorophyceae</taxon>
        <taxon>CS clade</taxon>
        <taxon>Chlamydomonadales</taxon>
        <taxon>Haematococcaceae</taxon>
        <taxon>Haematococcus</taxon>
    </lineage>
</organism>
<reference evidence="1 2" key="1">
    <citation type="submission" date="2020-02" db="EMBL/GenBank/DDBJ databases">
        <title>Draft genome sequence of Haematococcus lacustris strain NIES-144.</title>
        <authorList>
            <person name="Morimoto D."/>
            <person name="Nakagawa S."/>
            <person name="Yoshida T."/>
            <person name="Sawayama S."/>
        </authorList>
    </citation>
    <scope>NUCLEOTIDE SEQUENCE [LARGE SCALE GENOMIC DNA]</scope>
    <source>
        <strain evidence="1 2">NIES-144</strain>
    </source>
</reference>
<accession>A0A699ZBP6</accession>
<protein>
    <submittedName>
        <fullName evidence="1">Uncharacterized protein</fullName>
    </submittedName>
</protein>
<gene>
    <name evidence="1" type="ORF">HaLaN_12903</name>
</gene>